<evidence type="ECO:0000256" key="3">
    <source>
        <dbReference type="ARBA" id="ARBA00012922"/>
    </source>
</evidence>
<evidence type="ECO:0000313" key="9">
    <source>
        <dbReference type="Proteomes" id="UP000800040"/>
    </source>
</evidence>
<dbReference type="Pfam" id="PF01425">
    <property type="entry name" value="Amidase"/>
    <property type="match status" value="1"/>
</dbReference>
<evidence type="ECO:0000256" key="2">
    <source>
        <dbReference type="ARBA" id="ARBA00009199"/>
    </source>
</evidence>
<feature type="domain" description="Amidase" evidence="7">
    <location>
        <begin position="87"/>
        <end position="541"/>
    </location>
</feature>
<sequence length="565" mass="60832">MASTTWETKVTVKFETNLERIPGEWLLPATITDALQTPLADHPNRLLLMDIAKKSGILSEKELDITENYTVEDLLRKLREGDLSSLEVTVAFSKRAAMAQQLLSCLTETYFPEAMERARFLDNERARGRIVGPLHGLPVSLKDSFQITGSAASIGFVSLLERMSEKNSPLVEILLSLGAVVYVKTNIPQTMMTADSHNNIFGRTLNPHNTSLTAGGSSGGEGALVAFRGSPLGIGTDVAGSIRIPSLCCGTYGFKPSTSRIPFGGQTAPVGDGMSFFLPSAGPLAKDMPALSIFCRSVLSTRPALYDSTALDVPWRDLSEPLPSTKLKLGLLGEDPVFPLHPPVKRALANAVKTLEAQGHEIIPLPASCAHVANALALAFAYFQLDDTAFSHIAASGEPLVPSVAQGMHDFGKFKSDFLADIADLDGISRLAALNVKRHSIAEDWRAMWQKEGLDGVMGPVAQSTAVRHDTYGLPPYTLMLNVLDYPACIIPVGTASSELDAEPLVMGPGQLGPNYEPKDVHGAPTAIQVFTNTMRDEECLQVATIIDKCLTATVQTGRAREHRM</sequence>
<dbReference type="InterPro" id="IPR036928">
    <property type="entry name" value="AS_sf"/>
</dbReference>
<dbReference type="GO" id="GO:0004040">
    <property type="term" value="F:amidase activity"/>
    <property type="evidence" value="ECO:0007669"/>
    <property type="project" value="UniProtKB-EC"/>
</dbReference>
<dbReference type="OrthoDB" id="6428749at2759"/>
<dbReference type="AlphaFoldDB" id="A0A6A5KWA5"/>
<feature type="binding site" evidence="6">
    <location>
        <position position="191"/>
    </location>
    <ligand>
        <name>substrate</name>
    </ligand>
</feature>
<protein>
    <recommendedName>
        <fullName evidence="3">amidase</fullName>
        <ecNumber evidence="3">3.5.1.4</ecNumber>
    </recommendedName>
</protein>
<dbReference type="PANTHER" id="PTHR46072">
    <property type="entry name" value="AMIDASE-RELATED-RELATED"/>
    <property type="match status" value="1"/>
</dbReference>
<dbReference type="PANTHER" id="PTHR46072:SF3">
    <property type="entry name" value="AMIDASE"/>
    <property type="match status" value="1"/>
</dbReference>
<name>A0A6A5KWA5_9PLEO</name>
<gene>
    <name evidence="8" type="ORF">BDW02DRAFT_490441</name>
</gene>
<dbReference type="PIRSF" id="PIRSF001221">
    <property type="entry name" value="Amidase_fungi"/>
    <property type="match status" value="1"/>
</dbReference>
<reference evidence="8" key="1">
    <citation type="submission" date="2020-01" db="EMBL/GenBank/DDBJ databases">
        <authorList>
            <consortium name="DOE Joint Genome Institute"/>
            <person name="Haridas S."/>
            <person name="Albert R."/>
            <person name="Binder M."/>
            <person name="Bloem J."/>
            <person name="Labutti K."/>
            <person name="Salamov A."/>
            <person name="Andreopoulos B."/>
            <person name="Baker S.E."/>
            <person name="Barry K."/>
            <person name="Bills G."/>
            <person name="Bluhm B.H."/>
            <person name="Cannon C."/>
            <person name="Castanera R."/>
            <person name="Culley D.E."/>
            <person name="Daum C."/>
            <person name="Ezra D."/>
            <person name="Gonzalez J.B."/>
            <person name="Henrissat B."/>
            <person name="Kuo A."/>
            <person name="Liang C."/>
            <person name="Lipzen A."/>
            <person name="Lutzoni F."/>
            <person name="Magnuson J."/>
            <person name="Mondo S."/>
            <person name="Nolan M."/>
            <person name="Ohm R."/>
            <person name="Pangilinan J."/>
            <person name="Park H.-J."/>
            <person name="Ramirez L."/>
            <person name="Alfaro M."/>
            <person name="Sun H."/>
            <person name="Tritt A."/>
            <person name="Yoshinaga Y."/>
            <person name="Zwiers L.-H."/>
            <person name="Turgeon B.G."/>
            <person name="Goodwin S.B."/>
            <person name="Spatafora J.W."/>
            <person name="Crous P.W."/>
            <person name="Grigoriev I.V."/>
        </authorList>
    </citation>
    <scope>NUCLEOTIDE SEQUENCE</scope>
    <source>
        <strain evidence="8">P77</strain>
    </source>
</reference>
<accession>A0A6A5KWA5</accession>
<dbReference type="EC" id="3.5.1.4" evidence="3"/>
<evidence type="ECO:0000259" key="7">
    <source>
        <dbReference type="Pfam" id="PF01425"/>
    </source>
</evidence>
<evidence type="ECO:0000256" key="4">
    <source>
        <dbReference type="ARBA" id="ARBA00022801"/>
    </source>
</evidence>
<evidence type="ECO:0000256" key="5">
    <source>
        <dbReference type="PIRSR" id="PIRSR001221-1"/>
    </source>
</evidence>
<dbReference type="InterPro" id="IPR023631">
    <property type="entry name" value="Amidase_dom"/>
</dbReference>
<evidence type="ECO:0000313" key="8">
    <source>
        <dbReference type="EMBL" id="KAF1837913.1"/>
    </source>
</evidence>
<dbReference type="SUPFAM" id="SSF75304">
    <property type="entry name" value="Amidase signature (AS) enzymes"/>
    <property type="match status" value="1"/>
</dbReference>
<evidence type="ECO:0000256" key="1">
    <source>
        <dbReference type="ARBA" id="ARBA00001311"/>
    </source>
</evidence>
<organism evidence="8 9">
    <name type="scientific">Decorospora gaudefroyi</name>
    <dbReference type="NCBI Taxonomy" id="184978"/>
    <lineage>
        <taxon>Eukaryota</taxon>
        <taxon>Fungi</taxon>
        <taxon>Dikarya</taxon>
        <taxon>Ascomycota</taxon>
        <taxon>Pezizomycotina</taxon>
        <taxon>Dothideomycetes</taxon>
        <taxon>Pleosporomycetidae</taxon>
        <taxon>Pleosporales</taxon>
        <taxon>Pleosporineae</taxon>
        <taxon>Pleosporaceae</taxon>
        <taxon>Decorospora</taxon>
    </lineage>
</organism>
<proteinExistence type="inferred from homology"/>
<dbReference type="EMBL" id="ML975257">
    <property type="protein sequence ID" value="KAF1837913.1"/>
    <property type="molecule type" value="Genomic_DNA"/>
</dbReference>
<keyword evidence="4" id="KW-0378">Hydrolase</keyword>
<comment type="similarity">
    <text evidence="2">Belongs to the amidase family.</text>
</comment>
<dbReference type="Gene3D" id="3.90.1300.10">
    <property type="entry name" value="Amidase signature (AS) domain"/>
    <property type="match status" value="1"/>
</dbReference>
<dbReference type="InterPro" id="IPR020556">
    <property type="entry name" value="Amidase_CS"/>
</dbReference>
<keyword evidence="9" id="KW-1185">Reference proteome</keyword>
<feature type="binding site" evidence="6">
    <location>
        <position position="217"/>
    </location>
    <ligand>
        <name>substrate</name>
    </ligand>
</feature>
<feature type="active site" description="Charge relay system" evidence="5">
    <location>
        <position position="142"/>
    </location>
</feature>
<dbReference type="PROSITE" id="PS00571">
    <property type="entry name" value="AMIDASES"/>
    <property type="match status" value="1"/>
</dbReference>
<feature type="active site" description="Charge relay system" evidence="5">
    <location>
        <position position="217"/>
    </location>
</feature>
<comment type="catalytic activity">
    <reaction evidence="1">
        <text>a monocarboxylic acid amide + H2O = a monocarboxylate + NH4(+)</text>
        <dbReference type="Rhea" id="RHEA:12020"/>
        <dbReference type="ChEBI" id="CHEBI:15377"/>
        <dbReference type="ChEBI" id="CHEBI:28938"/>
        <dbReference type="ChEBI" id="CHEBI:35757"/>
        <dbReference type="ChEBI" id="CHEBI:83628"/>
        <dbReference type="EC" id="3.5.1.4"/>
    </reaction>
</comment>
<dbReference type="Proteomes" id="UP000800040">
    <property type="component" value="Unassembled WGS sequence"/>
</dbReference>
<feature type="binding site" evidence="6">
    <location>
        <begin position="238"/>
        <end position="241"/>
    </location>
    <ligand>
        <name>substrate</name>
    </ligand>
</feature>
<feature type="active site" description="Acyl-ester intermediate" evidence="5">
    <location>
        <position position="241"/>
    </location>
</feature>
<evidence type="ECO:0000256" key="6">
    <source>
        <dbReference type="PIRSR" id="PIRSR001221-2"/>
    </source>
</evidence>